<evidence type="ECO:0000256" key="1">
    <source>
        <dbReference type="ARBA" id="ARBA00004370"/>
    </source>
</evidence>
<dbReference type="Pfam" id="PF00001">
    <property type="entry name" value="7tm_1"/>
    <property type="match status" value="1"/>
</dbReference>
<evidence type="ECO:0000256" key="2">
    <source>
        <dbReference type="ARBA" id="ARBA00022692"/>
    </source>
</evidence>
<dbReference type="PROSITE" id="PS50262">
    <property type="entry name" value="G_PROTEIN_RECEP_F1_2"/>
    <property type="match status" value="1"/>
</dbReference>
<feature type="transmembrane region" description="Helical" evidence="5">
    <location>
        <begin position="185"/>
        <end position="205"/>
    </location>
</feature>
<keyword evidence="3 5" id="KW-1133">Transmembrane helix</keyword>
<gene>
    <name evidence="7" type="ORF">DdX_03550</name>
</gene>
<feature type="transmembrane region" description="Helical" evidence="5">
    <location>
        <begin position="54"/>
        <end position="72"/>
    </location>
</feature>
<feature type="domain" description="G-protein coupled receptors family 1 profile" evidence="6">
    <location>
        <begin position="26"/>
        <end position="334"/>
    </location>
</feature>
<feature type="transmembrane region" description="Helical" evidence="5">
    <location>
        <begin position="144"/>
        <end position="165"/>
    </location>
</feature>
<dbReference type="GO" id="GO:0004930">
    <property type="term" value="F:G protein-coupled receptor activity"/>
    <property type="evidence" value="ECO:0007669"/>
    <property type="project" value="InterPro"/>
</dbReference>
<keyword evidence="7" id="KW-0675">Receptor</keyword>
<keyword evidence="4 5" id="KW-0472">Membrane</keyword>
<organism evidence="7 8">
    <name type="scientific">Ditylenchus destructor</name>
    <dbReference type="NCBI Taxonomy" id="166010"/>
    <lineage>
        <taxon>Eukaryota</taxon>
        <taxon>Metazoa</taxon>
        <taxon>Ecdysozoa</taxon>
        <taxon>Nematoda</taxon>
        <taxon>Chromadorea</taxon>
        <taxon>Rhabditida</taxon>
        <taxon>Tylenchina</taxon>
        <taxon>Tylenchomorpha</taxon>
        <taxon>Sphaerularioidea</taxon>
        <taxon>Anguinidae</taxon>
        <taxon>Anguininae</taxon>
        <taxon>Ditylenchus</taxon>
    </lineage>
</organism>
<dbReference type="Proteomes" id="UP001201812">
    <property type="component" value="Unassembled WGS sequence"/>
</dbReference>
<keyword evidence="2 5" id="KW-0812">Transmembrane</keyword>
<dbReference type="PANTHER" id="PTHR24224">
    <property type="entry name" value="CARDIOACCELERATORY PEPTIDE RECEPTOR-RELATED"/>
    <property type="match status" value="1"/>
</dbReference>
<dbReference type="EMBL" id="JAKKPZ010000003">
    <property type="protein sequence ID" value="KAI1723392.1"/>
    <property type="molecule type" value="Genomic_DNA"/>
</dbReference>
<proteinExistence type="predicted"/>
<accession>A0AAD4NF80</accession>
<evidence type="ECO:0000313" key="8">
    <source>
        <dbReference type="Proteomes" id="UP001201812"/>
    </source>
</evidence>
<protein>
    <submittedName>
        <fullName evidence="7">7 transmembrane receptor (Rhodopsin family) domain-containing protein</fullName>
    </submittedName>
</protein>
<reference evidence="7" key="1">
    <citation type="submission" date="2022-01" db="EMBL/GenBank/DDBJ databases">
        <title>Genome Sequence Resource for Two Populations of Ditylenchus destructor, the Migratory Endoparasitic Phytonematode.</title>
        <authorList>
            <person name="Zhang H."/>
            <person name="Lin R."/>
            <person name="Xie B."/>
        </authorList>
    </citation>
    <scope>NUCLEOTIDE SEQUENCE</scope>
    <source>
        <strain evidence="7">BazhouSP</strain>
    </source>
</reference>
<dbReference type="GO" id="GO:0016020">
    <property type="term" value="C:membrane"/>
    <property type="evidence" value="ECO:0007669"/>
    <property type="project" value="UniProtKB-SubCell"/>
</dbReference>
<evidence type="ECO:0000256" key="5">
    <source>
        <dbReference type="SAM" id="Phobius"/>
    </source>
</evidence>
<evidence type="ECO:0000256" key="4">
    <source>
        <dbReference type="ARBA" id="ARBA00023136"/>
    </source>
</evidence>
<dbReference type="InterPro" id="IPR000276">
    <property type="entry name" value="GPCR_Rhodpsn"/>
</dbReference>
<comment type="caution">
    <text evidence="7">The sequence shown here is derived from an EMBL/GenBank/DDBJ whole genome shotgun (WGS) entry which is preliminary data.</text>
</comment>
<feature type="transmembrane region" description="Helical" evidence="5">
    <location>
        <begin position="12"/>
        <end position="33"/>
    </location>
</feature>
<evidence type="ECO:0000259" key="6">
    <source>
        <dbReference type="PROSITE" id="PS50262"/>
    </source>
</evidence>
<dbReference type="PANTHER" id="PTHR24224:SF37">
    <property type="entry name" value="G-PROTEIN COUPLED RECEPTORS FAMILY 1 PROFILE DOMAIN-CONTAINING PROTEIN"/>
    <property type="match status" value="1"/>
</dbReference>
<evidence type="ECO:0000256" key="3">
    <source>
        <dbReference type="ARBA" id="ARBA00022989"/>
    </source>
</evidence>
<name>A0AAD4NF80_9BILA</name>
<dbReference type="Gene3D" id="1.20.1070.10">
    <property type="entry name" value="Rhodopsin 7-helix transmembrane proteins"/>
    <property type="match status" value="1"/>
</dbReference>
<dbReference type="InterPro" id="IPR052665">
    <property type="entry name" value="Neuropeptide-GPCR"/>
</dbReference>
<sequence length="378" mass="42807">MNQRSGFPTIVQYFFGILHFLVPVVGISLNLYVLKKLRSIAKLNVFRFETSSALPLWAMSICDSICLMAQFAQASFHVFVKFRGDRITAKNAQTAALFCKIDLYLIHSSTAFSVWCWLVLSVLRYIAVFHPFKYRTIWRQPRDALVVLASLSCILELWIPILVSYNPQYLSCYENTDVNSAMSQTAHMLDILLSYVVPAFIRILLDGIVLCYCYRPNVVEIPVMERRCAISAPSGLPAAAELTEKSPMSIILSLTRQPILYRRPEVCKRKHSMIKRSLIISAVNLCCNLPSHALRALWTLDGGEQLIPEKYLLVLEGISQLLYFGQFTCNAFYLSTTIYETSTIPMRPCVIRPNASAGNVLRTPSGKQRIAEDIEELI</sequence>
<keyword evidence="8" id="KW-1185">Reference proteome</keyword>
<evidence type="ECO:0000313" key="7">
    <source>
        <dbReference type="EMBL" id="KAI1723392.1"/>
    </source>
</evidence>
<comment type="subcellular location">
    <subcellularLocation>
        <location evidence="1">Membrane</location>
    </subcellularLocation>
</comment>
<feature type="transmembrane region" description="Helical" evidence="5">
    <location>
        <begin position="112"/>
        <end position="132"/>
    </location>
</feature>
<dbReference type="InterPro" id="IPR017452">
    <property type="entry name" value="GPCR_Rhodpsn_7TM"/>
</dbReference>
<dbReference type="SUPFAM" id="SSF81321">
    <property type="entry name" value="Family A G protein-coupled receptor-like"/>
    <property type="match status" value="1"/>
</dbReference>
<dbReference type="AlphaFoldDB" id="A0AAD4NF80"/>